<keyword evidence="2" id="KW-0812">Transmembrane</keyword>
<accession>A0A1P8WID9</accession>
<dbReference type="AlphaFoldDB" id="A0A1P8WID9"/>
<reference evidence="3 4" key="1">
    <citation type="journal article" date="2016" name="Front. Microbiol.">
        <title>Fuerstia marisgermanicae gen. nov., sp. nov., an Unusual Member of the Phylum Planctomycetes from the German Wadden Sea.</title>
        <authorList>
            <person name="Kohn T."/>
            <person name="Heuer A."/>
            <person name="Jogler M."/>
            <person name="Vollmers J."/>
            <person name="Boedeker C."/>
            <person name="Bunk B."/>
            <person name="Rast P."/>
            <person name="Borchert D."/>
            <person name="Glockner I."/>
            <person name="Freese H.M."/>
            <person name="Klenk H.P."/>
            <person name="Overmann J."/>
            <person name="Kaster A.K."/>
            <person name="Rohde M."/>
            <person name="Wiegand S."/>
            <person name="Jogler C."/>
        </authorList>
    </citation>
    <scope>NUCLEOTIDE SEQUENCE [LARGE SCALE GENOMIC DNA]</scope>
    <source>
        <strain evidence="3 4">NH11</strain>
    </source>
</reference>
<organism evidence="3 4">
    <name type="scientific">Fuerstiella marisgermanici</name>
    <dbReference type="NCBI Taxonomy" id="1891926"/>
    <lineage>
        <taxon>Bacteria</taxon>
        <taxon>Pseudomonadati</taxon>
        <taxon>Planctomycetota</taxon>
        <taxon>Planctomycetia</taxon>
        <taxon>Planctomycetales</taxon>
        <taxon>Planctomycetaceae</taxon>
        <taxon>Fuerstiella</taxon>
    </lineage>
</organism>
<dbReference type="KEGG" id="fmr:Fuma_03415"/>
<feature type="region of interest" description="Disordered" evidence="1">
    <location>
        <begin position="61"/>
        <end position="149"/>
    </location>
</feature>
<dbReference type="RefSeq" id="WP_077025204.1">
    <property type="nucleotide sequence ID" value="NZ_CP017641.1"/>
</dbReference>
<evidence type="ECO:0000256" key="2">
    <source>
        <dbReference type="SAM" id="Phobius"/>
    </source>
</evidence>
<feature type="transmembrane region" description="Helical" evidence="2">
    <location>
        <begin position="694"/>
        <end position="712"/>
    </location>
</feature>
<evidence type="ECO:0000313" key="4">
    <source>
        <dbReference type="Proteomes" id="UP000187735"/>
    </source>
</evidence>
<sequence>MHARNLKLNTQRGCPSPLFGCAIRLRSWFAAVLGVAFLVAIEITPAPGQNSEASDFPAFDDLMKNVRPNPGTAPATRDDNIYLRPAQPVDERPAANDSRSDFDPRFRDEPTRDDRARENSGRIDEGNFNRNEGGVRSDGRRREPTESEYRFGPLDYNRRIPLPAEREFEPDPVLPAAPIADPTGFNWAEQSVSVADLKFPKIPGSDQPSSKAFEHGTPLLTLAEESAYRDLLDAIGIQRLALLKRTASDMENSLQGIAIWEKAFYQYAHARELAWNNGHLRLSTVPKALNGLPNPFERKEDIPTASTKFDLLSDIRRFPEHYVGRPVVIYGRYSAGSIIRLGADKEFVNSDSEGPDDDDGPKEISLMRGSLSTLAGGMQLAVVDTQGLQTPDDGVLSIREWPAGKSSIPVLVKGWVVKKWDQRPLIYCESLRELSPQPHAQLVRQNTVEKSRLQKEETWIYYETLRQLELTSKSVQKQIAAEVLRQRINHLMQHIQKRTSQDVATATQAFKDGKITESELGRKKAGLLRRLNSRVALYRKMQRKPDEFQTFVDMFQYPEVYQGYPVTLHGHVRHVVSYPGDDVLFGGRMLHELWLFTDDSQHNPTVVVTSQLPPDFPTGADIVDRVSVTGCFFKRYVYGSQDTARIAPLIIAGGIDWTPTVDQVQALVKEGHMSAKSPLAAKATELDGRGTSRGMMFAICFAFILTLMILWGRHQREERDRIRLRKRVNEVVPEFEKPTLSGYSLPRSEYGPEL</sequence>
<evidence type="ECO:0008006" key="5">
    <source>
        <dbReference type="Google" id="ProtNLM"/>
    </source>
</evidence>
<keyword evidence="2" id="KW-0472">Membrane</keyword>
<dbReference type="OrthoDB" id="210010at2"/>
<gene>
    <name evidence="3" type="ORF">Fuma_03415</name>
</gene>
<name>A0A1P8WID9_9PLAN</name>
<protein>
    <recommendedName>
        <fullName evidence="5">Transmembrane protein</fullName>
    </recommendedName>
</protein>
<dbReference type="STRING" id="1891926.Fuma_03415"/>
<keyword evidence="4" id="KW-1185">Reference proteome</keyword>
<feature type="compositionally biased region" description="Basic and acidic residues" evidence="1">
    <location>
        <begin position="89"/>
        <end position="149"/>
    </location>
</feature>
<dbReference type="Proteomes" id="UP000187735">
    <property type="component" value="Chromosome"/>
</dbReference>
<keyword evidence="2" id="KW-1133">Transmembrane helix</keyword>
<dbReference type="EMBL" id="CP017641">
    <property type="protein sequence ID" value="APZ93797.1"/>
    <property type="molecule type" value="Genomic_DNA"/>
</dbReference>
<evidence type="ECO:0000256" key="1">
    <source>
        <dbReference type="SAM" id="MobiDB-lite"/>
    </source>
</evidence>
<proteinExistence type="predicted"/>
<evidence type="ECO:0000313" key="3">
    <source>
        <dbReference type="EMBL" id="APZ93797.1"/>
    </source>
</evidence>